<evidence type="ECO:0000313" key="2">
    <source>
        <dbReference type="Proteomes" id="UP000183658"/>
    </source>
</evidence>
<gene>
    <name evidence="1" type="ORF">SAMN05444355_101268</name>
</gene>
<organism evidence="1 2">
    <name type="scientific">Flavobacterium frigoris</name>
    <dbReference type="NCBI Taxonomy" id="229204"/>
    <lineage>
        <taxon>Bacteria</taxon>
        <taxon>Pseudomonadati</taxon>
        <taxon>Bacteroidota</taxon>
        <taxon>Flavobacteriia</taxon>
        <taxon>Flavobacteriales</taxon>
        <taxon>Flavobacteriaceae</taxon>
        <taxon>Flavobacterium</taxon>
    </lineage>
</organism>
<proteinExistence type="predicted"/>
<reference evidence="2" key="1">
    <citation type="submission" date="2016-10" db="EMBL/GenBank/DDBJ databases">
        <authorList>
            <person name="Varghese N."/>
            <person name="Submissions S."/>
        </authorList>
    </citation>
    <scope>NUCLEOTIDE SEQUENCE [LARGE SCALE GENOMIC DNA]</scope>
    <source>
        <strain evidence="2">DSM 15719</strain>
    </source>
</reference>
<keyword evidence="2" id="KW-1185">Reference proteome</keyword>
<dbReference type="Proteomes" id="UP000183658">
    <property type="component" value="Unassembled WGS sequence"/>
</dbReference>
<sequence>MKNYTLALLIPSLFFFVSSCNKSKAADEKNEVEKTAAIATDSVKKKAIPTIDTADYNKRMIALSNNDTTGRWPVKTPYPLPGALLPYHRIIAFYGNLYSTRMGVLGEYPRAEMIKKLQGEVAKWQAADTTTIAIPALHYIAVTAQGAPGKDNMHRMRMPFKQIDTVISWAKPIDALVFLDIQVGHSTVKAEVSELVKYLSLPNVHLGIDPEFSLKNGHVPGTKIGSFTADDINDAIDILAKVVRENKLTPKVLIVHRFTQGMVTDYKKIKTLPEVQVVMDMDGFGSKVLKRSTYLTYIYREPVQFTGFKLFYKNDNWNDWKIYTPEELLKFTPKPSYIQFQ</sequence>
<name>A0A1H9CTM1_FLAFI</name>
<evidence type="ECO:0000313" key="1">
    <source>
        <dbReference type="EMBL" id="SEQ04525.1"/>
    </source>
</evidence>
<evidence type="ECO:0008006" key="3">
    <source>
        <dbReference type="Google" id="ProtNLM"/>
    </source>
</evidence>
<accession>A0A1H9CTM1</accession>
<dbReference type="RefSeq" id="WP_074720436.1">
    <property type="nucleotide sequence ID" value="NZ_CBCRVS010000002.1"/>
</dbReference>
<protein>
    <recommendedName>
        <fullName evidence="3">Lipoprotein</fullName>
    </recommendedName>
</protein>
<dbReference type="AlphaFoldDB" id="A0A1H9CTM1"/>
<dbReference type="PROSITE" id="PS51257">
    <property type="entry name" value="PROKAR_LIPOPROTEIN"/>
    <property type="match status" value="1"/>
</dbReference>
<dbReference type="EMBL" id="FOFZ01000001">
    <property type="protein sequence ID" value="SEQ04525.1"/>
    <property type="molecule type" value="Genomic_DNA"/>
</dbReference>
<dbReference type="OrthoDB" id="9812120at2"/>